<dbReference type="InterPro" id="IPR045156">
    <property type="entry name" value="Vac8"/>
</dbReference>
<dbReference type="EMBL" id="JAMWBK010000001">
    <property type="protein sequence ID" value="KAJ8908518.1"/>
    <property type="molecule type" value="Genomic_DNA"/>
</dbReference>
<evidence type="ECO:0000256" key="7">
    <source>
        <dbReference type="ARBA" id="ARBA00026209"/>
    </source>
</evidence>
<dbReference type="GO" id="GO:0005774">
    <property type="term" value="C:vacuolar membrane"/>
    <property type="evidence" value="ECO:0007669"/>
    <property type="project" value="UniProtKB-SubCell"/>
</dbReference>
<gene>
    <name evidence="8" type="ORF">NDN08_005226</name>
</gene>
<keyword evidence="6" id="KW-0449">Lipoprotein</keyword>
<evidence type="ECO:0000313" key="9">
    <source>
        <dbReference type="Proteomes" id="UP001157974"/>
    </source>
</evidence>
<evidence type="ECO:0000256" key="3">
    <source>
        <dbReference type="ARBA" id="ARBA00022554"/>
    </source>
</evidence>
<protein>
    <recommendedName>
        <fullName evidence="7">Vacuolar protein 8</fullName>
    </recommendedName>
</protein>
<name>A0AAV8V3I6_9RHOD</name>
<comment type="similarity">
    <text evidence="2">Belongs to the beta-catenin family.</text>
</comment>
<evidence type="ECO:0000256" key="4">
    <source>
        <dbReference type="ARBA" id="ARBA00022737"/>
    </source>
</evidence>
<dbReference type="InterPro" id="IPR000225">
    <property type="entry name" value="Armadillo"/>
</dbReference>
<dbReference type="PANTHER" id="PTHR47249:SF1">
    <property type="entry name" value="VACUOLAR PROTEIN 8"/>
    <property type="match status" value="1"/>
</dbReference>
<evidence type="ECO:0000256" key="1">
    <source>
        <dbReference type="ARBA" id="ARBA00004592"/>
    </source>
</evidence>
<organism evidence="8 9">
    <name type="scientific">Rhodosorus marinus</name>
    <dbReference type="NCBI Taxonomy" id="101924"/>
    <lineage>
        <taxon>Eukaryota</taxon>
        <taxon>Rhodophyta</taxon>
        <taxon>Stylonematophyceae</taxon>
        <taxon>Stylonematales</taxon>
        <taxon>Stylonemataceae</taxon>
        <taxon>Rhodosorus</taxon>
    </lineage>
</organism>
<keyword evidence="9" id="KW-1185">Reference proteome</keyword>
<comment type="subcellular location">
    <subcellularLocation>
        <location evidence="1">Vacuole membrane</location>
        <topology evidence="1">Lipid-anchor</topology>
    </subcellularLocation>
</comment>
<comment type="caution">
    <text evidence="8">The sequence shown here is derived from an EMBL/GenBank/DDBJ whole genome shotgun (WGS) entry which is preliminary data.</text>
</comment>
<evidence type="ECO:0000256" key="5">
    <source>
        <dbReference type="ARBA" id="ARBA00023136"/>
    </source>
</evidence>
<keyword evidence="5" id="KW-0472">Membrane</keyword>
<evidence type="ECO:0000256" key="6">
    <source>
        <dbReference type="ARBA" id="ARBA00023288"/>
    </source>
</evidence>
<proteinExistence type="inferred from homology"/>
<evidence type="ECO:0000313" key="8">
    <source>
        <dbReference type="EMBL" id="KAJ8908518.1"/>
    </source>
</evidence>
<dbReference type="GO" id="GO:0043495">
    <property type="term" value="F:protein-membrane adaptor activity"/>
    <property type="evidence" value="ECO:0007669"/>
    <property type="project" value="InterPro"/>
</dbReference>
<sequence>MEVEYMPKRFLESVYDSDLERRAALHRCFRGIAKTKDLELVRDVVDEATKITDGNNLENETVARNYLYLLQYLCKDRKSLNSHVPVLRVLQLLRNFKGDLEIVTRGSSCLVAGCTEEKPRAMALNHGCIEFVSTLFADYSSDKKVLENCLALIANVCNGSKTAKSLAARTGCVRAVRNLVDSEDIGIAYSSCVVIRNLTASEVANSRTLIDLGTVGSLLAAIRRFKERKTRYQALCALQNIAQTNRDVYKEILGEESVVDIVVDILGAESKFPGVQLNCLQILHSLAQRDESACQRVGRIGGVKLIISALRRSKAIPEVANSALLTLRFILFEAANRDDMDRFQGMDAVADCFNHYLSGIGSESRAIVELIINNCMRVLSNATIDNLPNKNAAAINGTVKMVVEAMSIFLESKDVQEQGCRCLRNMADRCDLNRHVQIESGVIERLVLSFLGYPENLIVLEHGIACLVNLANAEPAVQRIKDINVIDSVGRALNDYPKHLEIQSQGQALISRINIFSKPEQEENYGAERGTVVQKFHRGIFGKKRTG</sequence>
<evidence type="ECO:0000256" key="2">
    <source>
        <dbReference type="ARBA" id="ARBA00005462"/>
    </source>
</evidence>
<dbReference type="InterPro" id="IPR011989">
    <property type="entry name" value="ARM-like"/>
</dbReference>
<dbReference type="GO" id="GO:0071562">
    <property type="term" value="P:nucleus-vacuole junction assembly"/>
    <property type="evidence" value="ECO:0007669"/>
    <property type="project" value="InterPro"/>
</dbReference>
<accession>A0AAV8V3I6</accession>
<dbReference type="Gene3D" id="1.25.10.10">
    <property type="entry name" value="Leucine-rich Repeat Variant"/>
    <property type="match status" value="2"/>
</dbReference>
<keyword evidence="3" id="KW-0926">Vacuole</keyword>
<reference evidence="8 9" key="1">
    <citation type="journal article" date="2023" name="Nat. Commun.">
        <title>Origin of minicircular mitochondrial genomes in red algae.</title>
        <authorList>
            <person name="Lee Y."/>
            <person name="Cho C.H."/>
            <person name="Lee Y.M."/>
            <person name="Park S.I."/>
            <person name="Yang J.H."/>
            <person name="West J.A."/>
            <person name="Bhattacharya D."/>
            <person name="Yoon H.S."/>
        </authorList>
    </citation>
    <scope>NUCLEOTIDE SEQUENCE [LARGE SCALE GENOMIC DNA]</scope>
    <source>
        <strain evidence="8 9">CCMP1338</strain>
        <tissue evidence="8">Whole cell</tissue>
    </source>
</reference>
<dbReference type="InterPro" id="IPR016024">
    <property type="entry name" value="ARM-type_fold"/>
</dbReference>
<keyword evidence="4" id="KW-0677">Repeat</keyword>
<dbReference type="PANTHER" id="PTHR47249">
    <property type="entry name" value="VACUOLAR PROTEIN 8"/>
    <property type="match status" value="1"/>
</dbReference>
<dbReference type="SUPFAM" id="SSF48371">
    <property type="entry name" value="ARM repeat"/>
    <property type="match status" value="2"/>
</dbReference>
<dbReference type="Proteomes" id="UP001157974">
    <property type="component" value="Unassembled WGS sequence"/>
</dbReference>
<dbReference type="AlphaFoldDB" id="A0AAV8V3I6"/>
<dbReference type="SMART" id="SM00185">
    <property type="entry name" value="ARM"/>
    <property type="match status" value="7"/>
</dbReference>